<proteinExistence type="predicted"/>
<sequence length="196" mass="22199">MPHFWLVPKDQRHNNFVLRHEATKSNPVALRERYAALQCAKCKKIDESIAIQRGIDEDVRIVARQDYVLCGDGLIAVSQRLRDLLAENNINGVRFAPIPASSNYFILVPALTAPTDVETCGMEFRRRCSVCGRFRETLFFPLAASMEFPSDQRLLLASSIRFEFALGETFCFMASDYVVDILKASKITGLEYQVVD</sequence>
<dbReference type="AlphaFoldDB" id="M2AVB8"/>
<dbReference type="PATRIC" id="fig|1263867.3.peg.6239"/>
<organism evidence="1 2">
    <name type="scientific">Rhodopirellula europaea 6C</name>
    <dbReference type="NCBI Taxonomy" id="1263867"/>
    <lineage>
        <taxon>Bacteria</taxon>
        <taxon>Pseudomonadati</taxon>
        <taxon>Planctomycetota</taxon>
        <taxon>Planctomycetia</taxon>
        <taxon>Pirellulales</taxon>
        <taxon>Pirellulaceae</taxon>
        <taxon>Rhodopirellula</taxon>
    </lineage>
</organism>
<dbReference type="Proteomes" id="UP000011529">
    <property type="component" value="Unassembled WGS sequence"/>
</dbReference>
<evidence type="ECO:0000313" key="1">
    <source>
        <dbReference type="EMBL" id="EMB13463.1"/>
    </source>
</evidence>
<protein>
    <submittedName>
        <fullName evidence="1">Uncharacterized protein</fullName>
    </submittedName>
</protein>
<dbReference type="EMBL" id="ANMO01000259">
    <property type="protein sequence ID" value="EMB13463.1"/>
    <property type="molecule type" value="Genomic_DNA"/>
</dbReference>
<name>M2AVB8_9BACT</name>
<reference evidence="1" key="1">
    <citation type="submission" date="2012-11" db="EMBL/GenBank/DDBJ databases">
        <title>Permanent draft genomes of Rhodopirellula europaea strain SH398 and 6C.</title>
        <authorList>
            <person name="Richter M."/>
            <person name="Richter-Heitmann T."/>
            <person name="Frank C."/>
            <person name="Harder J."/>
            <person name="Glockner F.O."/>
        </authorList>
    </citation>
    <scope>NUCLEOTIDE SEQUENCE</scope>
    <source>
        <strain evidence="1">6C</strain>
    </source>
</reference>
<evidence type="ECO:0000313" key="2">
    <source>
        <dbReference type="Proteomes" id="UP000011529"/>
    </source>
</evidence>
<comment type="caution">
    <text evidence="1">The sequence shown here is derived from an EMBL/GenBank/DDBJ whole genome shotgun (WGS) entry which is preliminary data.</text>
</comment>
<reference evidence="1" key="2">
    <citation type="journal article" date="2013" name="Mar. Genomics">
        <title>Expression of sulfatases in Rhodopirellula baltica and the diversity of sulfatases in the genus Rhodopirellula.</title>
        <authorList>
            <person name="Wegner C.E."/>
            <person name="Richter-Heitmann T."/>
            <person name="Klindworth A."/>
            <person name="Klockow C."/>
            <person name="Richter M."/>
            <person name="Achstetter T."/>
            <person name="Glockner F.O."/>
            <person name="Harder J."/>
        </authorList>
    </citation>
    <scope>NUCLEOTIDE SEQUENCE [LARGE SCALE GENOMIC DNA]</scope>
    <source>
        <strain evidence="1">6C</strain>
    </source>
</reference>
<keyword evidence="2" id="KW-1185">Reference proteome</keyword>
<accession>M2AVB8</accession>
<gene>
    <name evidence="1" type="ORF">RE6C_05821</name>
</gene>